<organism evidence="2 4">
    <name type="scientific">Micromonospora inyonensis</name>
    <dbReference type="NCBI Taxonomy" id="47866"/>
    <lineage>
        <taxon>Bacteria</taxon>
        <taxon>Bacillati</taxon>
        <taxon>Actinomycetota</taxon>
        <taxon>Actinomycetes</taxon>
        <taxon>Micromonosporales</taxon>
        <taxon>Micromonosporaceae</taxon>
        <taxon>Micromonospora</taxon>
    </lineage>
</organism>
<dbReference type="RefSeq" id="WP_091450618.1">
    <property type="nucleotide sequence ID" value="NZ_FMHU01000001.1"/>
</dbReference>
<gene>
    <name evidence="2" type="ORF">GA0074694_0012</name>
    <name evidence="3" type="ORF">GA0074694_3087</name>
</gene>
<protein>
    <submittedName>
        <fullName evidence="2">Uncharacterized protein</fullName>
    </submittedName>
</protein>
<keyword evidence="4" id="KW-1185">Reference proteome</keyword>
<dbReference type="EMBL" id="FMHU01000002">
    <property type="protein sequence ID" value="SCL21611.1"/>
    <property type="molecule type" value="Genomic_DNA"/>
</dbReference>
<reference evidence="4" key="2">
    <citation type="submission" date="2016-06" db="EMBL/GenBank/DDBJ databases">
        <authorList>
            <person name="Varghese N."/>
        </authorList>
    </citation>
    <scope>NUCLEOTIDE SEQUENCE [LARGE SCALE GENOMIC DNA]</scope>
    <source>
        <strain evidence="4">DSM 46123</strain>
    </source>
</reference>
<sequence length="246" mass="26399">MTAVLLAQPGRRPGALTPAGLDLRPCVTHDPQWWDTGNAGNPEAIKLCGTCPWQNQCTPADGLDAAGTIRAGIPYDDYGKVAPGCTACGGLILGAGTNPRCVNGHGGTAADHHDTIARMLADGATMRHIGAVIGLSHTSISNYWALHLNSKGHRSVRVDRLPDVPEGCTTNKPRDWHHQIETMLSDLDAAYTYHEVAYAIGSTNEAVKAYWMRLQRARAKAGLPTINRRSVSNRAHRGTDRTQVPA</sequence>
<evidence type="ECO:0000256" key="1">
    <source>
        <dbReference type="SAM" id="MobiDB-lite"/>
    </source>
</evidence>
<evidence type="ECO:0000313" key="2">
    <source>
        <dbReference type="EMBL" id="SCL12817.1"/>
    </source>
</evidence>
<accession>A0A1C6R739</accession>
<dbReference type="STRING" id="47866.GA0074694_0012"/>
<feature type="region of interest" description="Disordered" evidence="1">
    <location>
        <begin position="227"/>
        <end position="246"/>
    </location>
</feature>
<proteinExistence type="predicted"/>
<name>A0A1C6R739_9ACTN</name>
<dbReference type="Proteomes" id="UP000198906">
    <property type="component" value="Unassembled WGS sequence"/>
</dbReference>
<evidence type="ECO:0000313" key="3">
    <source>
        <dbReference type="EMBL" id="SCL21611.1"/>
    </source>
</evidence>
<reference evidence="2" key="1">
    <citation type="submission" date="2016-06" db="EMBL/GenBank/DDBJ databases">
        <authorList>
            <person name="Kjaerup R.B."/>
            <person name="Dalgaard T.S."/>
            <person name="Juul-Madsen H.R."/>
        </authorList>
    </citation>
    <scope>NUCLEOTIDE SEQUENCE [LARGE SCALE GENOMIC DNA]</scope>
    <source>
        <strain evidence="2">DSM 46123</strain>
    </source>
</reference>
<dbReference type="AlphaFoldDB" id="A0A1C6R739"/>
<evidence type="ECO:0000313" key="4">
    <source>
        <dbReference type="Proteomes" id="UP000198906"/>
    </source>
</evidence>
<dbReference type="EMBL" id="FMHU01000001">
    <property type="protein sequence ID" value="SCL12817.1"/>
    <property type="molecule type" value="Genomic_DNA"/>
</dbReference>